<dbReference type="EMBL" id="FNBL01000003">
    <property type="protein sequence ID" value="SDF30927.1"/>
    <property type="molecule type" value="Genomic_DNA"/>
</dbReference>
<proteinExistence type="predicted"/>
<dbReference type="OrthoDB" id="7853695at2"/>
<dbReference type="AlphaFoldDB" id="A0A1G7K193"/>
<protein>
    <submittedName>
        <fullName evidence="1">Uncharacterized protein</fullName>
    </submittedName>
</protein>
<reference evidence="1 2" key="1">
    <citation type="submission" date="2016-10" db="EMBL/GenBank/DDBJ databases">
        <authorList>
            <person name="de Groot N.N."/>
        </authorList>
    </citation>
    <scope>NUCLEOTIDE SEQUENCE [LARGE SCALE GENOMIC DNA]</scope>
    <source>
        <strain evidence="1 2">DSM 27375</strain>
    </source>
</reference>
<name>A0A1G7K193_9RHOB</name>
<evidence type="ECO:0000313" key="1">
    <source>
        <dbReference type="EMBL" id="SDF30927.1"/>
    </source>
</evidence>
<dbReference type="RefSeq" id="WP_074643207.1">
    <property type="nucleotide sequence ID" value="NZ_FNBL01000003.1"/>
</dbReference>
<gene>
    <name evidence="1" type="ORF">SAMN04488117_103289</name>
</gene>
<sequence>MYKLVLQAFLFSAMAIGFIVFKSDGLRHAAQTGDMSHLSSTSVAAASYMSLTDQLSGKSGHATAGHGTYDAYGSPSQPWYAKYDPRHLWRERPKQIKLNPKTIRAPQSDGKTPDSLAAQLAKKGLRVEDVSVVKLN</sequence>
<dbReference type="Proteomes" id="UP000182284">
    <property type="component" value="Unassembled WGS sequence"/>
</dbReference>
<evidence type="ECO:0000313" key="2">
    <source>
        <dbReference type="Proteomes" id="UP000182284"/>
    </source>
</evidence>
<organism evidence="1 2">
    <name type="scientific">Celeribacter baekdonensis</name>
    <dbReference type="NCBI Taxonomy" id="875171"/>
    <lineage>
        <taxon>Bacteria</taxon>
        <taxon>Pseudomonadati</taxon>
        <taxon>Pseudomonadota</taxon>
        <taxon>Alphaproteobacteria</taxon>
        <taxon>Rhodobacterales</taxon>
        <taxon>Roseobacteraceae</taxon>
        <taxon>Celeribacter</taxon>
    </lineage>
</organism>
<accession>A0A1G7K193</accession>